<protein>
    <submittedName>
        <fullName evidence="1">Uncharacterized protein</fullName>
    </submittedName>
</protein>
<reference evidence="1" key="1">
    <citation type="journal article" date="2023" name="Mol. Biol. Evol.">
        <title>Third-Generation Sequencing Reveals the Adaptive Role of the Epigenome in Three Deep-Sea Polychaetes.</title>
        <authorList>
            <person name="Perez M."/>
            <person name="Aroh O."/>
            <person name="Sun Y."/>
            <person name="Lan Y."/>
            <person name="Juniper S.K."/>
            <person name="Young C.R."/>
            <person name="Angers B."/>
            <person name="Qian P.Y."/>
        </authorList>
    </citation>
    <scope>NUCLEOTIDE SEQUENCE</scope>
    <source>
        <strain evidence="1">P08H-3</strain>
    </source>
</reference>
<gene>
    <name evidence="1" type="ORF">LSH36_131g04009</name>
</gene>
<comment type="caution">
    <text evidence="1">The sequence shown here is derived from an EMBL/GenBank/DDBJ whole genome shotgun (WGS) entry which is preliminary data.</text>
</comment>
<dbReference type="AlphaFoldDB" id="A0AAD9N803"/>
<accession>A0AAD9N803</accession>
<keyword evidence="2" id="KW-1185">Reference proteome</keyword>
<evidence type="ECO:0000313" key="2">
    <source>
        <dbReference type="Proteomes" id="UP001208570"/>
    </source>
</evidence>
<sequence>MFLWHLLFADSVRVKKDNHYSLLLVCGIPLGGPGAEVAAIGRIASKHVKVAVSQKSSNASRELPVTCDTPTLALQYNMMNNHDIHAEEAAEITDTQHPDVEEMEMDTREGKCRSDTRAHTATVVVLC</sequence>
<dbReference type="Proteomes" id="UP001208570">
    <property type="component" value="Unassembled WGS sequence"/>
</dbReference>
<name>A0AAD9N803_9ANNE</name>
<dbReference type="EMBL" id="JAODUP010000131">
    <property type="protein sequence ID" value="KAK2160537.1"/>
    <property type="molecule type" value="Genomic_DNA"/>
</dbReference>
<evidence type="ECO:0000313" key="1">
    <source>
        <dbReference type="EMBL" id="KAK2160537.1"/>
    </source>
</evidence>
<organism evidence="1 2">
    <name type="scientific">Paralvinella palmiformis</name>
    <dbReference type="NCBI Taxonomy" id="53620"/>
    <lineage>
        <taxon>Eukaryota</taxon>
        <taxon>Metazoa</taxon>
        <taxon>Spiralia</taxon>
        <taxon>Lophotrochozoa</taxon>
        <taxon>Annelida</taxon>
        <taxon>Polychaeta</taxon>
        <taxon>Sedentaria</taxon>
        <taxon>Canalipalpata</taxon>
        <taxon>Terebellida</taxon>
        <taxon>Terebelliformia</taxon>
        <taxon>Alvinellidae</taxon>
        <taxon>Paralvinella</taxon>
    </lineage>
</organism>
<proteinExistence type="predicted"/>